<dbReference type="Gene3D" id="1.10.530.10">
    <property type="match status" value="1"/>
</dbReference>
<dbReference type="InterPro" id="IPR008258">
    <property type="entry name" value="Transglycosylase_SLT_dom_1"/>
</dbReference>
<dbReference type="CDD" id="cd13401">
    <property type="entry name" value="Slt70-like"/>
    <property type="match status" value="1"/>
</dbReference>
<dbReference type="PANTHER" id="PTHR37423:SF2">
    <property type="entry name" value="MEMBRANE-BOUND LYTIC MUREIN TRANSGLYCOSYLASE C"/>
    <property type="match status" value="1"/>
</dbReference>
<accession>A0A250J0D5</accession>
<dbReference type="SUPFAM" id="SSF48452">
    <property type="entry name" value="TPR-like"/>
    <property type="match status" value="2"/>
</dbReference>
<feature type="region of interest" description="Disordered" evidence="2">
    <location>
        <begin position="90"/>
        <end position="118"/>
    </location>
</feature>
<dbReference type="InterPro" id="IPR011990">
    <property type="entry name" value="TPR-like_helical_dom_sf"/>
</dbReference>
<dbReference type="PANTHER" id="PTHR37423">
    <property type="entry name" value="SOLUBLE LYTIC MUREIN TRANSGLYCOSYLASE-RELATED"/>
    <property type="match status" value="1"/>
</dbReference>
<dbReference type="EMBL" id="CP022098">
    <property type="protein sequence ID" value="ATB36917.1"/>
    <property type="molecule type" value="Genomic_DNA"/>
</dbReference>
<protein>
    <recommendedName>
        <fullName evidence="3">Transglycosylase SLT domain-containing protein</fullName>
    </recommendedName>
</protein>
<evidence type="ECO:0000256" key="2">
    <source>
        <dbReference type="SAM" id="MobiDB-lite"/>
    </source>
</evidence>
<feature type="domain" description="Transglycosylase SLT" evidence="3">
    <location>
        <begin position="689"/>
        <end position="794"/>
    </location>
</feature>
<name>A0A250J0D5_9BACT</name>
<feature type="compositionally biased region" description="Polar residues" evidence="2">
    <location>
        <begin position="90"/>
        <end position="100"/>
    </location>
</feature>
<feature type="region of interest" description="Disordered" evidence="2">
    <location>
        <begin position="1"/>
        <end position="21"/>
    </location>
</feature>
<dbReference type="InterPro" id="IPR019734">
    <property type="entry name" value="TPR_rpt"/>
</dbReference>
<sequence length="846" mass="93453">MPCTGQRPLEKTHAPSLPSLPRHSYFQALTDGSGLDQGNGVGLQDTTLGWKQWSLVAALWVSPVWAEAPAALTPPTAPGGADISNLAESASAKPQLNSSLDSEDEEAPPEFTLGPAEPVAPGERKWVHKLDGTSLSSYFAEGVLAQAKGAYDQHRYRVARQLLDKEAPTAPVRYLRAMSAFGQGQWAVAAEELEGLAQDWPVMSDYCHFEAARAYEKQRKWTEAIAHYEAVKPGARRYTDARFGMASLLEKRKRDYAAAVAALTPIVQTDTPRPGDPDQAAAWLTIARLARYQADYNGEHRAHLAVWALHPFSKEATAAVKGLRDLPYVPKWKVARAETLLSLHQNREAMDTLGRLLPKLELPDELACRAHFAYGTALRKERKHSQAIRVLRPVTEQCQDAALRPRALYVLGYSESVVEPESSINTYLQLARDYPQHPYADDALFYAAGKAQERGEKAAAVSYLDQLIANYPEGNFAAEALFQRFWMYRAEGKNEAALEALTRIEALRGTGSTHEFVQRARYWRARLLPGLGRAVEAHALLERVAAEGAATWYGLLARSRLAHEAPERTSAIVARLRQPTSPAEVWPLEAGALMKDAHFVTGLEMLRLGHREAAAELLAVDRKGRDEESIRLLFHLLRASGNERHARPIAWAFRREGLAAPTEAETRLIYSAAYPQPFRELVVRHCRSARVNPDLMQALMREESAFNPKARSSTGALGLAQLMPATASVVARELRLTLATPDALLEPHHNIRLGSAYLGGLQRRFSGNLAYAVASYNAGPGAVDRWISRFPDAELDEWVEQIPVEETRLYVKRVLGSAAAYQFLYDSGSLTTLAFGDRGSNNAGSR</sequence>
<dbReference type="Gene3D" id="1.25.40.10">
    <property type="entry name" value="Tetratricopeptide repeat domain"/>
    <property type="match status" value="3"/>
</dbReference>
<dbReference type="AlphaFoldDB" id="A0A250J0D5"/>
<gene>
    <name evidence="4" type="ORF">CYFUS_002332</name>
</gene>
<proteinExistence type="inferred from homology"/>
<dbReference type="Proteomes" id="UP000217257">
    <property type="component" value="Chromosome"/>
</dbReference>
<dbReference type="Pfam" id="PF13174">
    <property type="entry name" value="TPR_6"/>
    <property type="match status" value="1"/>
</dbReference>
<evidence type="ECO:0000313" key="5">
    <source>
        <dbReference type="Proteomes" id="UP000217257"/>
    </source>
</evidence>
<comment type="similarity">
    <text evidence="1">Belongs to the transglycosylase Slt family.</text>
</comment>
<evidence type="ECO:0000259" key="3">
    <source>
        <dbReference type="Pfam" id="PF01464"/>
    </source>
</evidence>
<reference evidence="4 5" key="1">
    <citation type="submission" date="2017-06" db="EMBL/GenBank/DDBJ databases">
        <title>Sequencing and comparative analysis of myxobacterial genomes.</title>
        <authorList>
            <person name="Rupp O."/>
            <person name="Goesmann A."/>
            <person name="Sogaard-Andersen L."/>
        </authorList>
    </citation>
    <scope>NUCLEOTIDE SEQUENCE [LARGE SCALE GENOMIC DNA]</scope>
    <source>
        <strain evidence="4 5">DSM 52655</strain>
    </source>
</reference>
<dbReference type="KEGG" id="cfus:CYFUS_002332"/>
<evidence type="ECO:0000256" key="1">
    <source>
        <dbReference type="ARBA" id="ARBA00007734"/>
    </source>
</evidence>
<dbReference type="Pfam" id="PF01464">
    <property type="entry name" value="SLT"/>
    <property type="match status" value="1"/>
</dbReference>
<organism evidence="4 5">
    <name type="scientific">Cystobacter fuscus</name>
    <dbReference type="NCBI Taxonomy" id="43"/>
    <lineage>
        <taxon>Bacteria</taxon>
        <taxon>Pseudomonadati</taxon>
        <taxon>Myxococcota</taxon>
        <taxon>Myxococcia</taxon>
        <taxon>Myxococcales</taxon>
        <taxon>Cystobacterineae</taxon>
        <taxon>Archangiaceae</taxon>
        <taxon>Cystobacter</taxon>
    </lineage>
</organism>
<evidence type="ECO:0000313" key="4">
    <source>
        <dbReference type="EMBL" id="ATB36917.1"/>
    </source>
</evidence>
<dbReference type="SUPFAM" id="SSF53955">
    <property type="entry name" value="Lysozyme-like"/>
    <property type="match status" value="1"/>
</dbReference>
<dbReference type="InterPro" id="IPR023346">
    <property type="entry name" value="Lysozyme-like_dom_sf"/>
</dbReference>